<accession>A0A0A9D585</accession>
<dbReference type="EMBL" id="GBRH01217090">
    <property type="protein sequence ID" value="JAD80805.1"/>
    <property type="molecule type" value="Transcribed_RNA"/>
</dbReference>
<organism evidence="1">
    <name type="scientific">Arundo donax</name>
    <name type="common">Giant reed</name>
    <name type="synonym">Donax arundinaceus</name>
    <dbReference type="NCBI Taxonomy" id="35708"/>
    <lineage>
        <taxon>Eukaryota</taxon>
        <taxon>Viridiplantae</taxon>
        <taxon>Streptophyta</taxon>
        <taxon>Embryophyta</taxon>
        <taxon>Tracheophyta</taxon>
        <taxon>Spermatophyta</taxon>
        <taxon>Magnoliopsida</taxon>
        <taxon>Liliopsida</taxon>
        <taxon>Poales</taxon>
        <taxon>Poaceae</taxon>
        <taxon>PACMAD clade</taxon>
        <taxon>Arundinoideae</taxon>
        <taxon>Arundineae</taxon>
        <taxon>Arundo</taxon>
    </lineage>
</organism>
<dbReference type="AlphaFoldDB" id="A0A0A9D585"/>
<protein>
    <submittedName>
        <fullName evidence="1">Uncharacterized protein</fullName>
    </submittedName>
</protein>
<name>A0A0A9D585_ARUDO</name>
<reference evidence="1" key="2">
    <citation type="journal article" date="2015" name="Data Brief">
        <title>Shoot transcriptome of the giant reed, Arundo donax.</title>
        <authorList>
            <person name="Barrero R.A."/>
            <person name="Guerrero F.D."/>
            <person name="Moolhuijzen P."/>
            <person name="Goolsby J.A."/>
            <person name="Tidwell J."/>
            <person name="Bellgard S.E."/>
            <person name="Bellgard M.I."/>
        </authorList>
    </citation>
    <scope>NUCLEOTIDE SEQUENCE</scope>
    <source>
        <tissue evidence="1">Shoot tissue taken approximately 20 cm above the soil surface</tissue>
    </source>
</reference>
<reference evidence="1" key="1">
    <citation type="submission" date="2014-09" db="EMBL/GenBank/DDBJ databases">
        <authorList>
            <person name="Magalhaes I.L.F."/>
            <person name="Oliveira U."/>
            <person name="Santos F.R."/>
            <person name="Vidigal T.H.D.A."/>
            <person name="Brescovit A.D."/>
            <person name="Santos A.J."/>
        </authorList>
    </citation>
    <scope>NUCLEOTIDE SEQUENCE</scope>
    <source>
        <tissue evidence="1">Shoot tissue taken approximately 20 cm above the soil surface</tissue>
    </source>
</reference>
<proteinExistence type="predicted"/>
<evidence type="ECO:0000313" key="1">
    <source>
        <dbReference type="EMBL" id="JAD80805.1"/>
    </source>
</evidence>
<sequence length="68" mass="7529">MFLERKAACPMYCSTRQGYMAPTKANLIDAALKWPRSANIASAPVMARRTPPRGSQPSFPVILKNFTT</sequence>